<evidence type="ECO:0000313" key="1">
    <source>
        <dbReference type="EMBL" id="KYN33463.1"/>
    </source>
</evidence>
<gene>
    <name evidence="1" type="ORF">ALC56_12175</name>
</gene>
<reference evidence="1 2" key="1">
    <citation type="submission" date="2016-03" db="EMBL/GenBank/DDBJ databases">
        <title>Trachymyrmex septentrionalis WGS genome.</title>
        <authorList>
            <person name="Nygaard S."/>
            <person name="Hu H."/>
            <person name="Boomsma J."/>
            <person name="Zhang G."/>
        </authorList>
    </citation>
    <scope>NUCLEOTIDE SEQUENCE [LARGE SCALE GENOMIC DNA]</scope>
    <source>
        <strain evidence="1">Tsep2-gDNA-1</strain>
        <tissue evidence="1">Whole body</tissue>
    </source>
</reference>
<dbReference type="AlphaFoldDB" id="A0A195EZ19"/>
<sequence length="204" mass="23229">ARLNLSNIIFDSGKFVPTWVGLMTLFAPQLVEHVTSTNGKAYDVLNPILAEEEREDDPPTEFAYAVSRGAEEEWETTVSNDRNNVSPATRRMVKSKVQRSPSFYLRRRWSSDFYPRTACREARLAFCHFQCLVVEQGDLASSIHNTSISFCWSRQGIYHVRFAFATDSTACGQSCSETSRREKQETLATMYTVDKRRSTSCNPT</sequence>
<feature type="non-terminal residue" evidence="1">
    <location>
        <position position="1"/>
    </location>
</feature>
<keyword evidence="2" id="KW-1185">Reference proteome</keyword>
<accession>A0A195EZ19</accession>
<dbReference type="Proteomes" id="UP000078541">
    <property type="component" value="Unassembled WGS sequence"/>
</dbReference>
<dbReference type="STRING" id="34720.A0A195EZ19"/>
<organism evidence="1 2">
    <name type="scientific">Trachymyrmex septentrionalis</name>
    <dbReference type="NCBI Taxonomy" id="34720"/>
    <lineage>
        <taxon>Eukaryota</taxon>
        <taxon>Metazoa</taxon>
        <taxon>Ecdysozoa</taxon>
        <taxon>Arthropoda</taxon>
        <taxon>Hexapoda</taxon>
        <taxon>Insecta</taxon>
        <taxon>Pterygota</taxon>
        <taxon>Neoptera</taxon>
        <taxon>Endopterygota</taxon>
        <taxon>Hymenoptera</taxon>
        <taxon>Apocrita</taxon>
        <taxon>Aculeata</taxon>
        <taxon>Formicoidea</taxon>
        <taxon>Formicidae</taxon>
        <taxon>Myrmicinae</taxon>
        <taxon>Trachymyrmex</taxon>
    </lineage>
</organism>
<proteinExistence type="predicted"/>
<protein>
    <submittedName>
        <fullName evidence="1">Uncharacterized protein</fullName>
    </submittedName>
</protein>
<name>A0A195EZ19_9HYME</name>
<dbReference type="EMBL" id="KQ981905">
    <property type="protein sequence ID" value="KYN33463.1"/>
    <property type="molecule type" value="Genomic_DNA"/>
</dbReference>
<evidence type="ECO:0000313" key="2">
    <source>
        <dbReference type="Proteomes" id="UP000078541"/>
    </source>
</evidence>